<comment type="caution">
    <text evidence="2">The sequence shown here is derived from an EMBL/GenBank/DDBJ whole genome shotgun (WGS) entry which is preliminary data.</text>
</comment>
<evidence type="ECO:0000313" key="3">
    <source>
        <dbReference type="Proteomes" id="UP001519296"/>
    </source>
</evidence>
<keyword evidence="1" id="KW-1133">Transmembrane helix</keyword>
<feature type="transmembrane region" description="Helical" evidence="1">
    <location>
        <begin position="125"/>
        <end position="148"/>
    </location>
</feature>
<dbReference type="InterPro" id="IPR010178">
    <property type="entry name" value="Lit"/>
</dbReference>
<dbReference type="EMBL" id="PRDG01000001">
    <property type="protein sequence ID" value="MBP2622373.1"/>
    <property type="molecule type" value="Genomic_DNA"/>
</dbReference>
<dbReference type="RefSeq" id="WP_209626236.1">
    <property type="nucleotide sequence ID" value="NZ_PRDG01000001.1"/>
</dbReference>
<organism evidence="2 3">
    <name type="scientific">Streptococcus oricebi</name>
    <dbReference type="NCBI Taxonomy" id="1547447"/>
    <lineage>
        <taxon>Bacteria</taxon>
        <taxon>Bacillati</taxon>
        <taxon>Bacillota</taxon>
        <taxon>Bacilli</taxon>
        <taxon>Lactobacillales</taxon>
        <taxon>Streptococcaceae</taxon>
        <taxon>Streptococcus</taxon>
    </lineage>
</organism>
<reference evidence="2 3" key="1">
    <citation type="submission" date="2018-02" db="EMBL/GenBank/DDBJ databases">
        <title>Draft genome sequence of Streptococcus oricebi CCUG 70868T type strain.</title>
        <authorList>
            <person name="Mendez V."/>
            <person name="Salva-Serra F."/>
            <person name="Jaen-Luchoro D."/>
            <person name="Gonzales-Siles L."/>
            <person name="Karlsson R."/>
            <person name="Engstrom-Jakobsson H."/>
            <person name="Busquets A."/>
            <person name="Gomila M."/>
            <person name="Pineiro-Iglesias B."/>
            <person name="Bennasar-Figueras A."/>
            <person name="Seeger M."/>
            <person name="Moore E."/>
        </authorList>
    </citation>
    <scope>NUCLEOTIDE SEQUENCE [LARGE SCALE GENOMIC DNA]</scope>
    <source>
        <strain evidence="2 3">CCUG 70868</strain>
    </source>
</reference>
<sequence>MRNRLIFSTSILWLLATAILLTIYLAWLLYPWEISHLQLADQLPLAPGRIQHNFNILLDYLTNPFSQRLAMPDFPSSPAGLHHFAAVKGLFHLAQLVFVLTLPSLYFSYREIIKKGFLPFYQRSILALMALPFALALVGFFIGFNQFFTLFHQLLFVGDSTWLFDPARDPVILILPEEFFLHAFLLFFALYQGLLALLYFKSRKKVS</sequence>
<evidence type="ECO:0000256" key="1">
    <source>
        <dbReference type="SAM" id="Phobius"/>
    </source>
</evidence>
<gene>
    <name evidence="2" type="ORF">C4K46_00280</name>
</gene>
<name>A0ABS5B0M0_9STRE</name>
<feature type="transmembrane region" description="Helical" evidence="1">
    <location>
        <begin position="179"/>
        <end position="200"/>
    </location>
</feature>
<keyword evidence="1" id="KW-0472">Membrane</keyword>
<feature type="transmembrane region" description="Helical" evidence="1">
    <location>
        <begin position="12"/>
        <end position="30"/>
    </location>
</feature>
<keyword evidence="1" id="KW-0812">Transmembrane</keyword>
<proteinExistence type="predicted"/>
<protein>
    <submittedName>
        <fullName evidence="2">TIGR01906 family membrane protein</fullName>
    </submittedName>
</protein>
<dbReference type="Pfam" id="PF07314">
    <property type="entry name" value="Lit"/>
    <property type="match status" value="1"/>
</dbReference>
<dbReference type="Proteomes" id="UP001519296">
    <property type="component" value="Unassembled WGS sequence"/>
</dbReference>
<dbReference type="NCBIfam" id="TIGR01906">
    <property type="entry name" value="integ_TIGR01906"/>
    <property type="match status" value="1"/>
</dbReference>
<keyword evidence="3" id="KW-1185">Reference proteome</keyword>
<evidence type="ECO:0000313" key="2">
    <source>
        <dbReference type="EMBL" id="MBP2622373.1"/>
    </source>
</evidence>
<accession>A0ABS5B0M0</accession>
<feature type="transmembrane region" description="Helical" evidence="1">
    <location>
        <begin position="90"/>
        <end position="109"/>
    </location>
</feature>